<feature type="non-terminal residue" evidence="3">
    <location>
        <position position="1"/>
    </location>
</feature>
<protein>
    <submittedName>
        <fullName evidence="3">Uncharacterized protein</fullName>
    </submittedName>
</protein>
<evidence type="ECO:0000313" key="3">
    <source>
        <dbReference type="EMBL" id="GMT29292.1"/>
    </source>
</evidence>
<keyword evidence="2" id="KW-0175">Coiled coil</keyword>
<comment type="caution">
    <text evidence="3">The sequence shown here is derived from an EMBL/GenBank/DDBJ whole genome shotgun (WGS) entry which is preliminary data.</text>
</comment>
<organism evidence="3 4">
    <name type="scientific">Pristionchus fissidentatus</name>
    <dbReference type="NCBI Taxonomy" id="1538716"/>
    <lineage>
        <taxon>Eukaryota</taxon>
        <taxon>Metazoa</taxon>
        <taxon>Ecdysozoa</taxon>
        <taxon>Nematoda</taxon>
        <taxon>Chromadorea</taxon>
        <taxon>Rhabditida</taxon>
        <taxon>Rhabditina</taxon>
        <taxon>Diplogasteromorpha</taxon>
        <taxon>Diplogasteroidea</taxon>
        <taxon>Neodiplogasteridae</taxon>
        <taxon>Pristionchus</taxon>
    </lineage>
</organism>
<dbReference type="EMBL" id="BTSY01000005">
    <property type="protein sequence ID" value="GMT29292.1"/>
    <property type="molecule type" value="Genomic_DNA"/>
</dbReference>
<keyword evidence="4" id="KW-1185">Reference proteome</keyword>
<gene>
    <name evidence="3" type="ORF">PFISCL1PPCAC_20589</name>
</gene>
<feature type="coiled-coil region" evidence="2">
    <location>
        <begin position="295"/>
        <end position="329"/>
    </location>
</feature>
<comment type="similarity">
    <text evidence="1">Belongs to the taxilin family.</text>
</comment>
<sequence length="381" mass="43510">ETYIFCNSSSKSKGKIFITTFSSLLEPLKRHPRKEMAKSKKEAVSSFSLEKLEKDLSALPGDEERIKELTRRLASSEKERATMVEKVAVSDTLKKALNLSEQKNQRANALILKTEESKGRLEELCRELQKVNKELREENVSRLKVLEAERGEAVEKLRRSLMDIQTTMQEGHGKSDQLAEENARLATKMSELANDYKGKLDLYSEQNARKEACWQELQKAHEAEIKLLKAKMETSDLLRKKSDLEKQELERSLLEGTARVGGAIEAERLLRAQVAEYSEKYTSLHKSLSQSNKAFDEFKKNIDSVNNKLAKVELEATKWKTKFDEASKNVLVLTLAKKELEDDAVVKDKKIKTLELLCRELTGRKAKEAGESETKEEEKKE</sequence>
<accession>A0AAV5WH74</accession>
<feature type="coiled-coil region" evidence="2">
    <location>
        <begin position="114"/>
        <end position="141"/>
    </location>
</feature>
<dbReference type="PANTHER" id="PTHR16127:SF13">
    <property type="entry name" value="GH01188P"/>
    <property type="match status" value="1"/>
</dbReference>
<reference evidence="3" key="1">
    <citation type="submission" date="2023-10" db="EMBL/GenBank/DDBJ databases">
        <title>Genome assembly of Pristionchus species.</title>
        <authorList>
            <person name="Yoshida K."/>
            <person name="Sommer R.J."/>
        </authorList>
    </citation>
    <scope>NUCLEOTIDE SEQUENCE</scope>
    <source>
        <strain evidence="3">RS5133</strain>
    </source>
</reference>
<proteinExistence type="inferred from homology"/>
<dbReference type="Pfam" id="PF09728">
    <property type="entry name" value="Taxilin"/>
    <property type="match status" value="1"/>
</dbReference>
<name>A0AAV5WH74_9BILA</name>
<dbReference type="GO" id="GO:0019905">
    <property type="term" value="F:syntaxin binding"/>
    <property type="evidence" value="ECO:0007669"/>
    <property type="project" value="InterPro"/>
</dbReference>
<evidence type="ECO:0000256" key="2">
    <source>
        <dbReference type="SAM" id="Coils"/>
    </source>
</evidence>
<dbReference type="Gene3D" id="1.20.5.340">
    <property type="match status" value="1"/>
</dbReference>
<dbReference type="Proteomes" id="UP001432322">
    <property type="component" value="Unassembled WGS sequence"/>
</dbReference>
<dbReference type="PANTHER" id="PTHR16127">
    <property type="entry name" value="TAXILIN"/>
    <property type="match status" value="1"/>
</dbReference>
<evidence type="ECO:0000313" key="4">
    <source>
        <dbReference type="Proteomes" id="UP001432322"/>
    </source>
</evidence>
<dbReference type="AlphaFoldDB" id="A0AAV5WH74"/>
<dbReference type="InterPro" id="IPR026183">
    <property type="entry name" value="Taxilin_fam"/>
</dbReference>
<feature type="coiled-coil region" evidence="2">
    <location>
        <begin position="59"/>
        <end position="86"/>
    </location>
</feature>
<evidence type="ECO:0000256" key="1">
    <source>
        <dbReference type="ARBA" id="ARBA00009550"/>
    </source>
</evidence>